<accession>A0AAE8SQM0</accession>
<dbReference type="Proteomes" id="UP001187682">
    <property type="component" value="Unassembled WGS sequence"/>
</dbReference>
<comment type="caution">
    <text evidence="2">The sequence shown here is derived from an EMBL/GenBank/DDBJ whole genome shotgun (WGS) entry which is preliminary data.</text>
</comment>
<reference evidence="2" key="1">
    <citation type="submission" date="2018-03" db="EMBL/GenBank/DDBJ databases">
        <authorList>
            <person name="Guldener U."/>
        </authorList>
    </citation>
    <scope>NUCLEOTIDE SEQUENCE</scope>
</reference>
<feature type="region of interest" description="Disordered" evidence="1">
    <location>
        <begin position="395"/>
        <end position="414"/>
    </location>
</feature>
<gene>
    <name evidence="2" type="ORF">DNG_00303</name>
</gene>
<feature type="compositionally biased region" description="Low complexity" evidence="1">
    <location>
        <begin position="430"/>
        <end position="450"/>
    </location>
</feature>
<feature type="compositionally biased region" description="Polar residues" evidence="1">
    <location>
        <begin position="160"/>
        <end position="169"/>
    </location>
</feature>
<evidence type="ECO:0000256" key="1">
    <source>
        <dbReference type="SAM" id="MobiDB-lite"/>
    </source>
</evidence>
<feature type="region of interest" description="Disordered" evidence="1">
    <location>
        <begin position="420"/>
        <end position="543"/>
    </location>
</feature>
<evidence type="ECO:0000313" key="2">
    <source>
        <dbReference type="EMBL" id="SPN96783.1"/>
    </source>
</evidence>
<proteinExistence type="predicted"/>
<dbReference type="EMBL" id="ONZQ02000001">
    <property type="protein sequence ID" value="SPN96783.1"/>
    <property type="molecule type" value="Genomic_DNA"/>
</dbReference>
<organism evidence="2 3">
    <name type="scientific">Cephalotrichum gorgonifer</name>
    <dbReference type="NCBI Taxonomy" id="2041049"/>
    <lineage>
        <taxon>Eukaryota</taxon>
        <taxon>Fungi</taxon>
        <taxon>Dikarya</taxon>
        <taxon>Ascomycota</taxon>
        <taxon>Pezizomycotina</taxon>
        <taxon>Sordariomycetes</taxon>
        <taxon>Hypocreomycetidae</taxon>
        <taxon>Microascales</taxon>
        <taxon>Microascaceae</taxon>
        <taxon>Cephalotrichum</taxon>
    </lineage>
</organism>
<protein>
    <submittedName>
        <fullName evidence="2">Uncharacterized protein</fullName>
    </submittedName>
</protein>
<sequence>MSALHSGAATLPRGFRYHAGDSEPRTPEPFATVEDETHPPSPPRPKFRIKRRHASQLAAPTQQFLASVAAADVPVPSIEVAEPETDSLGLMQGSQFPRVPQIQVDNGVLVCHKVRRTPLLPPKTPEPEAGHVPSVRHYPDWTIDSTFSSDDSSPECEYSRPSTARSTHTSASLFSRMSFTSEDAQCMSPEFDGRDACFQALDYSKDRVRAASAEAKSKGKLRKAPWTRAMSEHLWSTYLMYCQDPKVTPFRTGRNGIPPHGVCIRVAREAKRSWRGSRAHLAVADKSGSSTPTAESSSAYIQWPHTSAATRARLLELSRMKSASSAARTHQYLSHSPTPFGKTATRQWNRRTTPLRSPSIFSSRDLNITLGVCTAESLQPTGPLAQLTSAALDSSALEGSDGPSSGGDLAVPDLELGVPENRRFRLRSPFTTRSYGPSSSSSLGAAFSPRTTVPERQTSTLEPRRSLQSPAHLTRSRSNTLQQKRRSRQISGEVRRYKRPSLGSDLWTEPFTPVASKSSIDESSTTTTRPSLEFSSTSSRHHDDLFVPRTNLEDIFTTTQPATEQPTGAPPPPFTLSSLALPANQPPRLGSPFAATNSSLSFPNRLSQPTNLFGPIRRPFATIQQPAADDTDATARANLASRLTYINDRLQEFRRRDHQRRRSESPL</sequence>
<name>A0AAE8SQM0_9PEZI</name>
<feature type="compositionally biased region" description="Polar residues" evidence="1">
    <location>
        <begin position="515"/>
        <end position="538"/>
    </location>
</feature>
<feature type="region of interest" description="Disordered" evidence="1">
    <location>
        <begin position="147"/>
        <end position="169"/>
    </location>
</feature>
<evidence type="ECO:0000313" key="3">
    <source>
        <dbReference type="Proteomes" id="UP001187682"/>
    </source>
</evidence>
<keyword evidence="3" id="KW-1185">Reference proteome</keyword>
<dbReference type="AlphaFoldDB" id="A0AAE8SQM0"/>
<feature type="compositionally biased region" description="Polar residues" evidence="1">
    <location>
        <begin position="454"/>
        <end position="482"/>
    </location>
</feature>
<feature type="region of interest" description="Disordered" evidence="1">
    <location>
        <begin position="1"/>
        <end position="46"/>
    </location>
</feature>